<keyword evidence="2" id="KW-1185">Reference proteome</keyword>
<dbReference type="Pfam" id="PF05936">
    <property type="entry name" value="T6SS_VasE"/>
    <property type="match status" value="1"/>
</dbReference>
<dbReference type="Proteomes" id="UP000320582">
    <property type="component" value="Unassembled WGS sequence"/>
</dbReference>
<dbReference type="EMBL" id="VFPT01000004">
    <property type="protein sequence ID" value="TQM89969.1"/>
    <property type="molecule type" value="Genomic_DNA"/>
</dbReference>
<dbReference type="NCBIfam" id="TIGR03353">
    <property type="entry name" value="VI_chp_4"/>
    <property type="match status" value="1"/>
</dbReference>
<name>A0A543K4G1_9RHOB</name>
<gene>
    <name evidence="1" type="ORF">BD293_4288</name>
</gene>
<comment type="caution">
    <text evidence="1">The sequence shown here is derived from an EMBL/GenBank/DDBJ whole genome shotgun (WGS) entry which is preliminary data.</text>
</comment>
<dbReference type="PANTHER" id="PTHR35566">
    <property type="entry name" value="BLR3599 PROTEIN"/>
    <property type="match status" value="1"/>
</dbReference>
<evidence type="ECO:0000313" key="1">
    <source>
        <dbReference type="EMBL" id="TQM89969.1"/>
    </source>
</evidence>
<dbReference type="RefSeq" id="WP_170207271.1">
    <property type="nucleotide sequence ID" value="NZ_VFPT01000004.1"/>
</dbReference>
<sequence>MSARNKIVWSNGLFVKPHHFQQQTRYFEQLVNRTALGAEPHFYGFTSVVLNEDLCALGKVELRQASGIMPDGTVFDFPSEDIPPPILDVSEGFIANQLIYLCVPLSSDGGVEVQDGGGEAATTARYEMLEHMARDNSVQAGELAALKVARLRPVLALESKDLSGYVKLSVGRIIEKGDDGALKIEEHFVPTMLHLAAAPKLFKQLYELASGVENRAKVIARRVGKPDQSGISSVTDFMLLQLLNRLTPQLRHFARHSALHPRAVFEALIGMVGDLATFMTEERLCPELPAYNHDRPDQCWPAVLDLLRRLITRSLETSADFIKLEPKKHGYFLAPIAVPDLIKECDFVLAVRAAVPQERLQRDFTAQSKVASIGRIRELVAKQLPGLPLRLLPVAPRQLPYHAGYSYFAVDRNTPEWRQMERAEGFAFHVAGDFPGLEMQFWAIKP</sequence>
<dbReference type="AlphaFoldDB" id="A0A543K4G1"/>
<dbReference type="InterPro" id="IPR010263">
    <property type="entry name" value="T6SS_TssK"/>
</dbReference>
<reference evidence="1 2" key="1">
    <citation type="submission" date="2019-06" db="EMBL/GenBank/DDBJ databases">
        <title>Genomic Encyclopedia of Archaeal and Bacterial Type Strains, Phase II (KMG-II): from individual species to whole genera.</title>
        <authorList>
            <person name="Goeker M."/>
        </authorList>
    </citation>
    <scope>NUCLEOTIDE SEQUENCE [LARGE SCALE GENOMIC DNA]</scope>
    <source>
        <strain evidence="1 2">DSM 18423</strain>
    </source>
</reference>
<organism evidence="1 2">
    <name type="scientific">Roseinatronobacter monicus</name>
    <dbReference type="NCBI Taxonomy" id="393481"/>
    <lineage>
        <taxon>Bacteria</taxon>
        <taxon>Pseudomonadati</taxon>
        <taxon>Pseudomonadota</taxon>
        <taxon>Alphaproteobacteria</taxon>
        <taxon>Rhodobacterales</taxon>
        <taxon>Paracoccaceae</taxon>
        <taxon>Roseinatronobacter</taxon>
    </lineage>
</organism>
<dbReference type="PANTHER" id="PTHR35566:SF1">
    <property type="entry name" value="TYPE VI SECRETION SYSTEM BASEPLATE COMPONENT TSSK1"/>
    <property type="match status" value="1"/>
</dbReference>
<proteinExistence type="predicted"/>
<evidence type="ECO:0000313" key="2">
    <source>
        <dbReference type="Proteomes" id="UP000320582"/>
    </source>
</evidence>
<protein>
    <submittedName>
        <fullName evidence="1">Type VI secretion system protein ImpJ</fullName>
    </submittedName>
</protein>
<accession>A0A543K4G1</accession>